<comment type="caution">
    <text evidence="1">The sequence shown here is derived from an EMBL/GenBank/DDBJ whole genome shotgun (WGS) entry which is preliminary data.</text>
</comment>
<name>A0ABY2B845_9ACTN</name>
<accession>A0ABY2B845</accession>
<sequence length="135" mass="14917">MQQVTEILELIGTDQLSPSGLDQVPRTRCDRLYCLSPFGEYDQRGASIAGVGAPLEIAGPLELFDRLRHGLFADASMAGEFTNLDTLRRDERKHLRIPRSDVAEAGFSEGRLDAKGVFPMQQAQERARLPAPLHA</sequence>
<protein>
    <submittedName>
        <fullName evidence="1">Uncharacterized protein</fullName>
    </submittedName>
</protein>
<evidence type="ECO:0000313" key="2">
    <source>
        <dbReference type="Proteomes" id="UP000295818"/>
    </source>
</evidence>
<reference evidence="1 2" key="1">
    <citation type="journal article" date="2015" name="Stand. Genomic Sci.">
        <title>Genomic Encyclopedia of Bacterial and Archaeal Type Strains, Phase III: the genomes of soil and plant-associated and newly described type strains.</title>
        <authorList>
            <person name="Whitman W.B."/>
            <person name="Woyke T."/>
            <person name="Klenk H.P."/>
            <person name="Zhou Y."/>
            <person name="Lilburn T.G."/>
            <person name="Beck B.J."/>
            <person name="De Vos P."/>
            <person name="Vandamme P."/>
            <person name="Eisen J.A."/>
            <person name="Garrity G."/>
            <person name="Hugenholtz P."/>
            <person name="Kyrpides N.C."/>
        </authorList>
    </citation>
    <scope>NUCLEOTIDE SEQUENCE [LARGE SCALE GENOMIC DNA]</scope>
    <source>
        <strain evidence="1 2">VKM Ac-2538</strain>
    </source>
</reference>
<keyword evidence="2" id="KW-1185">Reference proteome</keyword>
<proteinExistence type="predicted"/>
<organism evidence="1 2">
    <name type="scientific">Kribbella orskensis</name>
    <dbReference type="NCBI Taxonomy" id="2512216"/>
    <lineage>
        <taxon>Bacteria</taxon>
        <taxon>Bacillati</taxon>
        <taxon>Actinomycetota</taxon>
        <taxon>Actinomycetes</taxon>
        <taxon>Propionibacteriales</taxon>
        <taxon>Kribbellaceae</taxon>
        <taxon>Kribbella</taxon>
    </lineage>
</organism>
<dbReference type="EMBL" id="SLWM01000050">
    <property type="protein sequence ID" value="TCO08070.1"/>
    <property type="molecule type" value="Genomic_DNA"/>
</dbReference>
<evidence type="ECO:0000313" key="1">
    <source>
        <dbReference type="EMBL" id="TCO08070.1"/>
    </source>
</evidence>
<dbReference type="Proteomes" id="UP000295818">
    <property type="component" value="Unassembled WGS sequence"/>
</dbReference>
<gene>
    <name evidence="1" type="ORF">EV644_15015</name>
</gene>